<dbReference type="Proteomes" id="UP000184286">
    <property type="component" value="Unassembled WGS sequence"/>
</dbReference>
<dbReference type="InterPro" id="IPR027417">
    <property type="entry name" value="P-loop_NTPase"/>
</dbReference>
<dbReference type="AlphaFoldDB" id="A0A1V6MT95"/>
<reference evidence="3" key="1">
    <citation type="submission" date="2016-11" db="EMBL/GenBank/DDBJ databases">
        <authorList>
            <person name="Schniete J.K."/>
            <person name="Salih T."/>
            <person name="Algora Gallardo L."/>
            <person name="Martinez Fernandez S."/>
            <person name="Herron P.R."/>
        </authorList>
    </citation>
    <scope>NUCLEOTIDE SEQUENCE [LARGE SCALE GENOMIC DNA]</scope>
    <source>
        <strain evidence="3">DSM 41896</strain>
    </source>
</reference>
<name>A0A1V6MT95_9ACTN</name>
<dbReference type="SUPFAM" id="SSF52540">
    <property type="entry name" value="P-loop containing nucleoside triphosphate hydrolases"/>
    <property type="match status" value="1"/>
</dbReference>
<feature type="region of interest" description="Disordered" evidence="1">
    <location>
        <begin position="48"/>
        <end position="81"/>
    </location>
</feature>
<sequence>MIQFGAVHKRFPDGTTAVRALATGPPVPLMDEPFGGAVDPVVRTRLQDELPRRQKDPHVKQHGLAGRSVRTVGGPPYQQGG</sequence>
<evidence type="ECO:0000256" key="1">
    <source>
        <dbReference type="SAM" id="MobiDB-lite"/>
    </source>
</evidence>
<dbReference type="EMBL" id="MPOH02000011">
    <property type="protein sequence ID" value="OQD55669.1"/>
    <property type="molecule type" value="Genomic_DNA"/>
</dbReference>
<proteinExistence type="predicted"/>
<accession>A0A1V6MT95</accession>
<dbReference type="STRING" id="114686.BM536_014235"/>
<evidence type="ECO:0000313" key="2">
    <source>
        <dbReference type="EMBL" id="OQD55669.1"/>
    </source>
</evidence>
<feature type="compositionally biased region" description="Basic and acidic residues" evidence="1">
    <location>
        <begin position="48"/>
        <end position="59"/>
    </location>
</feature>
<reference evidence="2 3" key="2">
    <citation type="submission" date="2017-02" db="EMBL/GenBank/DDBJ databases">
        <title>Draft genome sequence of Streptomyces phaeoluteigriseus type strain DSM41896.</title>
        <authorList>
            <person name="Salih T.S."/>
            <person name="Algora Gallardo L."/>
            <person name="Melo Santos T."/>
            <person name="Filgueira Martinez S."/>
            <person name="Herron P.R."/>
        </authorList>
    </citation>
    <scope>NUCLEOTIDE SEQUENCE [LARGE SCALE GENOMIC DNA]</scope>
    <source>
        <strain evidence="2 3">DSM 41896</strain>
    </source>
</reference>
<organism evidence="2 3">
    <name type="scientific">Streptomyces phaeoluteigriseus</name>
    <dbReference type="NCBI Taxonomy" id="114686"/>
    <lineage>
        <taxon>Bacteria</taxon>
        <taxon>Bacillati</taxon>
        <taxon>Actinomycetota</taxon>
        <taxon>Actinomycetes</taxon>
        <taxon>Kitasatosporales</taxon>
        <taxon>Streptomycetaceae</taxon>
        <taxon>Streptomyces</taxon>
        <taxon>Streptomyces aurantiacus group</taxon>
    </lineage>
</organism>
<evidence type="ECO:0000313" key="3">
    <source>
        <dbReference type="Proteomes" id="UP000184286"/>
    </source>
</evidence>
<protein>
    <submittedName>
        <fullName evidence="2">Uncharacterized protein</fullName>
    </submittedName>
</protein>
<dbReference type="RefSeq" id="WP_073496649.1">
    <property type="nucleotide sequence ID" value="NZ_MPOH02000011.1"/>
</dbReference>
<gene>
    <name evidence="2" type="ORF">BM536_014235</name>
</gene>
<comment type="caution">
    <text evidence="2">The sequence shown here is derived from an EMBL/GenBank/DDBJ whole genome shotgun (WGS) entry which is preliminary data.</text>
</comment>